<dbReference type="RefSeq" id="WP_161927263.1">
    <property type="nucleotide sequence ID" value="NZ_BJOU01000001.1"/>
</dbReference>
<feature type="region of interest" description="Disordered" evidence="2">
    <location>
        <begin position="223"/>
        <end position="248"/>
    </location>
</feature>
<protein>
    <recommendedName>
        <fullName evidence="5">ESX-1 secretion-associated protein EspA/EspE-like domain-containing protein</fullName>
    </recommendedName>
</protein>
<evidence type="ECO:0000256" key="1">
    <source>
        <dbReference type="SAM" id="Coils"/>
    </source>
</evidence>
<evidence type="ECO:0000313" key="4">
    <source>
        <dbReference type="Proteomes" id="UP000444980"/>
    </source>
</evidence>
<dbReference type="OrthoDB" id="4525626at2"/>
<dbReference type="Proteomes" id="UP000444980">
    <property type="component" value="Unassembled WGS sequence"/>
</dbReference>
<keyword evidence="1" id="KW-0175">Coiled coil</keyword>
<reference evidence="4" key="1">
    <citation type="submission" date="2019-06" db="EMBL/GenBank/DDBJ databases">
        <title>Gordonia isolated from sludge of a wastewater treatment plant.</title>
        <authorList>
            <person name="Tamura T."/>
            <person name="Aoyama K."/>
            <person name="Kang Y."/>
            <person name="Saito S."/>
            <person name="Akiyama N."/>
            <person name="Yazawa K."/>
            <person name="Gonoi T."/>
            <person name="Mikami Y."/>
        </authorList>
    </citation>
    <scope>NUCLEOTIDE SEQUENCE [LARGE SCALE GENOMIC DNA]</scope>
    <source>
        <strain evidence="4">NBRC 107697</strain>
    </source>
</reference>
<evidence type="ECO:0000313" key="3">
    <source>
        <dbReference type="EMBL" id="GED98015.1"/>
    </source>
</evidence>
<name>A0A7I9UY38_9ACTN</name>
<organism evidence="3 4">
    <name type="scientific">Gordonia crocea</name>
    <dbReference type="NCBI Taxonomy" id="589162"/>
    <lineage>
        <taxon>Bacteria</taxon>
        <taxon>Bacillati</taxon>
        <taxon>Actinomycetota</taxon>
        <taxon>Actinomycetes</taxon>
        <taxon>Mycobacteriales</taxon>
        <taxon>Gordoniaceae</taxon>
        <taxon>Gordonia</taxon>
    </lineage>
</organism>
<sequence length="260" mass="28416">MLAQLEQIINDLRRRLEQLIEQIEDIRRTFEEVANRFLIRVILRISQAVISAAERFMEAVSRVAKWIAEHLKWVQAPFFLLKVPDDWSAISKKAGKTAGGMKDPEITLASHWEGMAWVKYDRVRSDQNNATKGIGSVARNIQDGAQSTGAAGAVFYSAVLVAAAQLVVEVTAEVAAACSGVGAIPAAAAGCLTAMKCMTIMMTAVVALQTFLLTKKGDTRSLRSEFQDESDYPGGQWPPATTRGYSDATVTDGTNRWSVY</sequence>
<comment type="caution">
    <text evidence="3">The sequence shown here is derived from an EMBL/GenBank/DDBJ whole genome shotgun (WGS) entry which is preliminary data.</text>
</comment>
<evidence type="ECO:0008006" key="5">
    <source>
        <dbReference type="Google" id="ProtNLM"/>
    </source>
</evidence>
<gene>
    <name evidence="3" type="ORF">nbrc107697_20540</name>
</gene>
<keyword evidence="4" id="KW-1185">Reference proteome</keyword>
<evidence type="ECO:0000256" key="2">
    <source>
        <dbReference type="SAM" id="MobiDB-lite"/>
    </source>
</evidence>
<dbReference type="AlphaFoldDB" id="A0A7I9UY38"/>
<proteinExistence type="predicted"/>
<accession>A0A7I9UY38</accession>
<feature type="coiled-coil region" evidence="1">
    <location>
        <begin position="2"/>
        <end position="36"/>
    </location>
</feature>
<dbReference type="EMBL" id="BJOU01000001">
    <property type="protein sequence ID" value="GED98015.1"/>
    <property type="molecule type" value="Genomic_DNA"/>
</dbReference>